<evidence type="ECO:0000256" key="6">
    <source>
        <dbReference type="ARBA" id="ARBA00005885"/>
    </source>
</evidence>
<evidence type="ECO:0000256" key="13">
    <source>
        <dbReference type="ARBA" id="ARBA00022701"/>
    </source>
</evidence>
<feature type="region of interest" description="Disordered" evidence="23">
    <location>
        <begin position="1520"/>
        <end position="1630"/>
    </location>
</feature>
<keyword evidence="13" id="KW-0493">Microtubule</keyword>
<dbReference type="InterPro" id="IPR008942">
    <property type="entry name" value="ENTH_VHS"/>
</dbReference>
<dbReference type="Pfam" id="PF06886">
    <property type="entry name" value="TPX2"/>
    <property type="match status" value="1"/>
</dbReference>
<dbReference type="GO" id="GO:0048268">
    <property type="term" value="P:clathrin coat assembly"/>
    <property type="evidence" value="ECO:0007669"/>
    <property type="project" value="InterPro"/>
</dbReference>
<comment type="caution">
    <text evidence="26">The sequence shown here is derived from an EMBL/GenBank/DDBJ whole genome shotgun (WGS) entry which is preliminary data.</text>
</comment>
<feature type="region of interest" description="Disordered" evidence="23">
    <location>
        <begin position="375"/>
        <end position="436"/>
    </location>
</feature>
<dbReference type="GO" id="GO:0000149">
    <property type="term" value="F:SNARE binding"/>
    <property type="evidence" value="ECO:0007669"/>
    <property type="project" value="TreeGrafter"/>
</dbReference>
<dbReference type="InterPro" id="IPR002016">
    <property type="entry name" value="Haem_peroxidase"/>
</dbReference>
<evidence type="ECO:0000256" key="2">
    <source>
        <dbReference type="ARBA" id="ARBA00004132"/>
    </source>
</evidence>
<accession>A0A445C0Z0</accession>
<dbReference type="InterPro" id="IPR019794">
    <property type="entry name" value="Peroxidases_AS"/>
</dbReference>
<dbReference type="Gene3D" id="1.20.58.150">
    <property type="entry name" value="ANTH domain"/>
    <property type="match status" value="1"/>
</dbReference>
<feature type="compositionally biased region" description="Pro residues" evidence="23">
    <location>
        <begin position="410"/>
        <end position="433"/>
    </location>
</feature>
<evidence type="ECO:0000256" key="23">
    <source>
        <dbReference type="SAM" id="MobiDB-lite"/>
    </source>
</evidence>
<evidence type="ECO:0000256" key="19">
    <source>
        <dbReference type="ARBA" id="ARBA00023176"/>
    </source>
</evidence>
<dbReference type="FunFam" id="1.25.40.90:FF:000019">
    <property type="entry name" value="Clathrin coat assembly protein"/>
    <property type="match status" value="1"/>
</dbReference>
<dbReference type="PRINTS" id="PR00458">
    <property type="entry name" value="PEROXIDASE"/>
</dbReference>
<feature type="compositionally biased region" description="Basic and acidic residues" evidence="23">
    <location>
        <begin position="1363"/>
        <end position="1372"/>
    </location>
</feature>
<dbReference type="STRING" id="3818.A0A445C0Z0"/>
<feature type="region of interest" description="Disordered" evidence="23">
    <location>
        <begin position="820"/>
        <end position="861"/>
    </location>
</feature>
<dbReference type="PRINTS" id="PR00459">
    <property type="entry name" value="ASPEROXIDASE"/>
</dbReference>
<sequence length="1738" mass="190591">MAPSTIRKAIGAVKDQTSIGIAKVASNMAPDLEVAIVKATSHDDDPAGEKYIREILNLMSYSRGYVHACVTAVSKRLGKTRDWIVALKALMLVHRLMNEGPPMFQEEILYATRRGTRLLNMSDFRDEAHSSSWDHSAFVRTYAMYLDQRLELMLFDRKSSGAAGGAGSAGAGGSGSGGGFDDRFGGRDNFRSPPPRPYEYEYGGGEFRGEGYGYGNGGMRRTRSFGDVTERENVGRVDKSIVAVTPLRDMKPERIFGKMGHLQRLLDRFLACRPTGLAKNSRMILIALYPVVKESFQLYADICEVLAVLLDKFFDMEYPDCVKAFDAYASAAKQIDELIAFFNWCKDTGVARSSEYPEVQRITSKLLETLEEFVRDRAKRPKSPERKEELPPPPAKEEEPEPDMNEIKALPPPEDYTPPPQPEPEPKPQPPPVTEDLVNLRDDAVSADDQGNRLALALFAGAPGSNANGSWQAFPSNGQPEVTSAWQTPAAEAGKADWELALVETASNLSRQKQNLGGGLDPLLLNGMYDQGMVRQHVSTSQLSGGSASSVALPGPGKTTTPVLALPAPDGSVQPVNQDPFAASLTIPPPSYVQMADMEKKQHLLVQEQVVWQQYARDGMQGQSSLARLNGNGYYPGTPMPAAMPYGMPPVNGMGPPAGCLCLFLSNNKHKMRRPSPRQFDCVRRGWHSERHQPLRGTLIQEIFRVVDEIHGSATKNNKEYQEKLPIVVLKAEEILYSKANSQHEYMDFRTVLARTNEAIDTIIRRDEITETGNGKYLHPCIEAALNLGCSLTRTPRSQRNKPRCYLSHSKEQAPNVIHHTPQNFNTRDNATKPYHVSKNAGPTNTTATSSSNKKQCLSPQPPRLSSVYPLYYHGNNNIRLEESQHGSKASHKSNAKDFGPPVTGVAQKLVANGDPVQTTPCANKCDLSLREKMSSTLTNHHPLLCSISTASASAQQHKPLTNFPAKSQRSTFSTVNFLSNHPPPPPSSGPNLVVGRRGLVSIVTLPCLVPLTQIMGCLQAPSTKEYLLIKEEVRKVLSKGKAAGVLRLVFHDAGTFDMDDKTGGMNGSIVYELERPENSGLKKSIKVLQKAKIQIDAIQPVSWGDMIAVAGAEAIELCGGPSIQVSLGRLDSQGPDPEGKLPEESLNASSLKKCFQRKGFSTQELVALSGAHTLGSKGFGSPTSFDNAYYKILLEKPWANPGGMSSMIGLPSDHALVEDDECLRWIKKYAENENIFFEDFKNAYVKLVNSGVRSLCSSFHTLTLTQMVDRSVAEITEMASPNGNVEKFDELDGAATDNSSVVEIREVANGSSNGNNVDNSNDEDVTTVEDQSRQLRAQKGPVKEKCTKPTGLKGVHTNSVKRFKDGQDEHASSAVSNGTSASEPHPRQPAKIRSYDDKETWLSKHPGKSDPVSSEVPLDKAKPRSLKKGPAENVQGGTECSSPTAEDAKHRRVGALPNYGFSFKCDERAERRKQFYSKLEEKIHAKEVEESNLQAKTKETQEAEIKMLRKSLAFKATPMPSFYQEPTPPRMELKKIPTTRAKSPKLGRRKTATHPESEGDAISSAQVGRLSLDEKASQSTPTKGISPVNQKKPQRKSLPPRLASEKSSPSNSSTARTPSKTPNITKTPLSSIATKVTTLSNSTVKDKAKVAEANEENNILSHETSKVPPLNSAPSPIDKPSEAELCTNGNVLREEKQEQEQTFHLSDCYILKMLGEIFENVISFPSVFNYSIGLYNF</sequence>
<feature type="compositionally biased region" description="Basic and acidic residues" evidence="23">
    <location>
        <begin position="180"/>
        <end position="190"/>
    </location>
</feature>
<evidence type="ECO:0000259" key="25">
    <source>
        <dbReference type="PROSITE" id="PS50942"/>
    </source>
</evidence>
<keyword evidence="20" id="KW-0206">Cytoskeleton</keyword>
<dbReference type="InterPro" id="IPR027329">
    <property type="entry name" value="TPX2_C"/>
</dbReference>
<dbReference type="GO" id="GO:0030136">
    <property type="term" value="C:clathrin-coated vesicle"/>
    <property type="evidence" value="ECO:0007669"/>
    <property type="project" value="UniProtKB-SubCell"/>
</dbReference>
<dbReference type="FunFam" id="1.10.420.10:FF:000011">
    <property type="entry name" value="Adenylate/guanylate cyclase"/>
    <property type="match status" value="1"/>
</dbReference>
<keyword evidence="27" id="KW-1185">Reference proteome</keyword>
<dbReference type="EMBL" id="SDMP01000008">
    <property type="protein sequence ID" value="RYR44579.1"/>
    <property type="molecule type" value="Genomic_DNA"/>
</dbReference>
<dbReference type="PANTHER" id="PTHR22951:SF13">
    <property type="entry name" value="ASSEMBLY PROTEIN, PUTATIVE, EXPRESSED-RELATED"/>
    <property type="match status" value="1"/>
</dbReference>
<comment type="subcellular location">
    <subcellularLocation>
        <location evidence="3">Cytoplasm</location>
        <location evidence="3">Cytoskeleton</location>
    </subcellularLocation>
    <subcellularLocation>
        <location evidence="2">Cytoplasmic vesicle</location>
        <location evidence="2">Clathrin-coated vesicle</location>
    </subcellularLocation>
    <subcellularLocation>
        <location evidence="4">Golgi apparatus</location>
    </subcellularLocation>
    <subcellularLocation>
        <location evidence="5">Membrane</location>
        <location evidence="5">Clathrin-coated pit</location>
    </subcellularLocation>
</comment>
<feature type="compositionally biased region" description="Gly residues" evidence="23">
    <location>
        <begin position="165"/>
        <end position="179"/>
    </location>
</feature>
<evidence type="ECO:0000256" key="8">
    <source>
        <dbReference type="ARBA" id="ARBA00012940"/>
    </source>
</evidence>
<feature type="compositionally biased region" description="Polar residues" evidence="23">
    <location>
        <begin position="1578"/>
        <end position="1592"/>
    </location>
</feature>
<dbReference type="GO" id="GO:0005874">
    <property type="term" value="C:microtubule"/>
    <property type="evidence" value="ECO:0007669"/>
    <property type="project" value="UniProtKB-KW"/>
</dbReference>
<dbReference type="GO" id="GO:0020037">
    <property type="term" value="F:heme binding"/>
    <property type="evidence" value="ECO:0007669"/>
    <property type="project" value="InterPro"/>
</dbReference>
<keyword evidence="12" id="KW-0349">Heme</keyword>
<dbReference type="PROSITE" id="PS00436">
    <property type="entry name" value="PEROXIDASE_2"/>
    <property type="match status" value="1"/>
</dbReference>
<dbReference type="GO" id="GO:0006979">
    <property type="term" value="P:response to oxidative stress"/>
    <property type="evidence" value="ECO:0007669"/>
    <property type="project" value="InterPro"/>
</dbReference>
<protein>
    <recommendedName>
        <fullName evidence="8">L-ascorbate peroxidase</fullName>
        <ecNumber evidence="8">1.11.1.11</ecNumber>
    </recommendedName>
</protein>
<evidence type="ECO:0000259" key="24">
    <source>
        <dbReference type="PROSITE" id="PS50873"/>
    </source>
</evidence>
<keyword evidence="14" id="KW-0479">Metal-binding</keyword>
<feature type="compositionally biased region" description="Polar residues" evidence="23">
    <location>
        <begin position="1436"/>
        <end position="1445"/>
    </location>
</feature>
<feature type="coiled-coil region" evidence="22">
    <location>
        <begin position="1477"/>
        <end position="1507"/>
    </location>
</feature>
<feature type="compositionally biased region" description="Polar residues" evidence="23">
    <location>
        <begin position="1606"/>
        <end position="1630"/>
    </location>
</feature>
<dbReference type="GO" id="GO:0005546">
    <property type="term" value="F:phosphatidylinositol-4,5-bisphosphate binding"/>
    <property type="evidence" value="ECO:0007669"/>
    <property type="project" value="TreeGrafter"/>
</dbReference>
<dbReference type="InterPro" id="IPR011417">
    <property type="entry name" value="ANTH_dom"/>
</dbReference>
<evidence type="ECO:0000256" key="9">
    <source>
        <dbReference type="ARBA" id="ARBA00022490"/>
    </source>
</evidence>
<feature type="region of interest" description="Disordered" evidence="23">
    <location>
        <begin position="1642"/>
        <end position="1684"/>
    </location>
</feature>
<evidence type="ECO:0000256" key="4">
    <source>
        <dbReference type="ARBA" id="ARBA00004555"/>
    </source>
</evidence>
<dbReference type="InterPro" id="IPR045192">
    <property type="entry name" value="AP180-like"/>
</dbReference>
<evidence type="ECO:0000256" key="21">
    <source>
        <dbReference type="ARBA" id="ARBA00023329"/>
    </source>
</evidence>
<dbReference type="Gene3D" id="1.25.40.90">
    <property type="match status" value="1"/>
</dbReference>
<dbReference type="FunFam" id="1.20.58.150:FF:000005">
    <property type="entry name" value="putative clathrin assembly protein At2g25430"/>
    <property type="match status" value="1"/>
</dbReference>
<keyword evidence="11" id="KW-0254">Endocytosis</keyword>
<reference evidence="26 27" key="1">
    <citation type="submission" date="2019-01" db="EMBL/GenBank/DDBJ databases">
        <title>Sequencing of cultivated peanut Arachis hypogaea provides insights into genome evolution and oil improvement.</title>
        <authorList>
            <person name="Chen X."/>
        </authorList>
    </citation>
    <scope>NUCLEOTIDE SEQUENCE [LARGE SCALE GENOMIC DNA]</scope>
    <source>
        <strain evidence="27">cv. Fuhuasheng</strain>
        <tissue evidence="26">Leaves</tissue>
    </source>
</reference>
<evidence type="ECO:0000256" key="7">
    <source>
        <dbReference type="ARBA" id="ARBA00006873"/>
    </source>
</evidence>
<evidence type="ECO:0000256" key="5">
    <source>
        <dbReference type="ARBA" id="ARBA00004600"/>
    </source>
</evidence>
<keyword evidence="21" id="KW-0968">Cytoplasmic vesicle</keyword>
<evidence type="ECO:0000256" key="17">
    <source>
        <dbReference type="ARBA" id="ARBA00023034"/>
    </source>
</evidence>
<dbReference type="GO" id="GO:0005794">
    <property type="term" value="C:Golgi apparatus"/>
    <property type="evidence" value="ECO:0007669"/>
    <property type="project" value="UniProtKB-SubCell"/>
</dbReference>
<evidence type="ECO:0000313" key="27">
    <source>
        <dbReference type="Proteomes" id="UP000289738"/>
    </source>
</evidence>
<evidence type="ECO:0000256" key="22">
    <source>
        <dbReference type="SAM" id="Coils"/>
    </source>
</evidence>
<evidence type="ECO:0000256" key="14">
    <source>
        <dbReference type="ARBA" id="ARBA00022723"/>
    </source>
</evidence>
<feature type="compositionally biased region" description="Low complexity" evidence="23">
    <location>
        <begin position="1308"/>
        <end position="1320"/>
    </location>
</feature>
<feature type="region of interest" description="Disordered" evidence="23">
    <location>
        <begin position="165"/>
        <end position="202"/>
    </location>
</feature>
<keyword evidence="15" id="KW-0560">Oxidoreductase</keyword>
<evidence type="ECO:0000256" key="3">
    <source>
        <dbReference type="ARBA" id="ARBA00004245"/>
    </source>
</evidence>
<keyword evidence="10" id="KW-0575">Peroxidase</keyword>
<dbReference type="PROSITE" id="PS50873">
    <property type="entry name" value="PEROXIDASE_4"/>
    <property type="match status" value="1"/>
</dbReference>
<comment type="similarity">
    <text evidence="7">Belongs to the peroxidase family. Ascorbate peroxidase subfamily.</text>
</comment>
<keyword evidence="22" id="KW-0175">Coiled coil</keyword>
<proteinExistence type="inferred from homology"/>
<keyword evidence="17" id="KW-0333">Golgi apparatus</keyword>
<dbReference type="GO" id="GO:0005545">
    <property type="term" value="F:1-phosphatidylinositol binding"/>
    <property type="evidence" value="ECO:0007669"/>
    <property type="project" value="InterPro"/>
</dbReference>
<keyword evidence="19" id="KW-0168">Coated pit</keyword>
<dbReference type="FunFam" id="1.10.520.10:FF:000011">
    <property type="entry name" value="L-ascorbate peroxidase"/>
    <property type="match status" value="1"/>
</dbReference>
<evidence type="ECO:0000256" key="11">
    <source>
        <dbReference type="ARBA" id="ARBA00022583"/>
    </source>
</evidence>
<dbReference type="Gene3D" id="1.10.420.10">
    <property type="entry name" value="Peroxidase, domain 2"/>
    <property type="match status" value="1"/>
</dbReference>
<dbReference type="SMART" id="SM00273">
    <property type="entry name" value="ENTH"/>
    <property type="match status" value="1"/>
</dbReference>
<dbReference type="PANTHER" id="PTHR22951">
    <property type="entry name" value="CLATHRIN ASSEMBLY PROTEIN"/>
    <property type="match status" value="1"/>
</dbReference>
<dbReference type="GO" id="GO:0046872">
    <property type="term" value="F:metal ion binding"/>
    <property type="evidence" value="ECO:0007669"/>
    <property type="project" value="UniProtKB-KW"/>
</dbReference>
<keyword evidence="9" id="KW-0963">Cytoplasm</keyword>
<dbReference type="InterPro" id="IPR010255">
    <property type="entry name" value="Haem_peroxidase_sf"/>
</dbReference>
<feature type="domain" description="Plant heme peroxidase family profile" evidence="24">
    <location>
        <begin position="1043"/>
        <end position="1276"/>
    </location>
</feature>
<feature type="compositionally biased region" description="Basic and acidic residues" evidence="23">
    <location>
        <begin position="1394"/>
        <end position="1403"/>
    </location>
</feature>
<name>A0A445C0Z0_ARAHY</name>
<feature type="compositionally biased region" description="Low complexity" evidence="23">
    <location>
        <begin position="844"/>
        <end position="853"/>
    </location>
</feature>
<dbReference type="Pfam" id="PF07651">
    <property type="entry name" value="ANTH"/>
    <property type="match status" value="2"/>
</dbReference>
<evidence type="ECO:0000256" key="16">
    <source>
        <dbReference type="ARBA" id="ARBA00023004"/>
    </source>
</evidence>
<feature type="region of interest" description="Disordered" evidence="23">
    <location>
        <begin position="1308"/>
        <end position="1452"/>
    </location>
</feature>
<dbReference type="PROSITE" id="PS00435">
    <property type="entry name" value="PEROXIDASE_1"/>
    <property type="match status" value="1"/>
</dbReference>
<keyword evidence="16" id="KW-0408">Iron</keyword>
<dbReference type="SUPFAM" id="SSF48464">
    <property type="entry name" value="ENTH/VHS domain"/>
    <property type="match status" value="1"/>
</dbReference>
<dbReference type="InterPro" id="IPR013809">
    <property type="entry name" value="ENTH"/>
</dbReference>
<dbReference type="PROSITE" id="PS50942">
    <property type="entry name" value="ENTH"/>
    <property type="match status" value="1"/>
</dbReference>
<dbReference type="InterPro" id="IPR014712">
    <property type="entry name" value="ANTH_dom_sf"/>
</dbReference>
<organism evidence="26 27">
    <name type="scientific">Arachis hypogaea</name>
    <name type="common">Peanut</name>
    <dbReference type="NCBI Taxonomy" id="3818"/>
    <lineage>
        <taxon>Eukaryota</taxon>
        <taxon>Viridiplantae</taxon>
        <taxon>Streptophyta</taxon>
        <taxon>Embryophyta</taxon>
        <taxon>Tracheophyta</taxon>
        <taxon>Spermatophyta</taxon>
        <taxon>Magnoliopsida</taxon>
        <taxon>eudicotyledons</taxon>
        <taxon>Gunneridae</taxon>
        <taxon>Pentapetalae</taxon>
        <taxon>rosids</taxon>
        <taxon>fabids</taxon>
        <taxon>Fabales</taxon>
        <taxon>Fabaceae</taxon>
        <taxon>Papilionoideae</taxon>
        <taxon>50 kb inversion clade</taxon>
        <taxon>dalbergioids sensu lato</taxon>
        <taxon>Dalbergieae</taxon>
        <taxon>Pterocarpus clade</taxon>
        <taxon>Arachis</taxon>
    </lineage>
</organism>
<evidence type="ECO:0000256" key="12">
    <source>
        <dbReference type="ARBA" id="ARBA00022617"/>
    </source>
</evidence>
<dbReference type="GO" id="GO:0006900">
    <property type="term" value="P:vesicle budding from membrane"/>
    <property type="evidence" value="ECO:0007669"/>
    <property type="project" value="TreeGrafter"/>
</dbReference>
<comment type="similarity">
    <text evidence="6">Belongs to the TPX2 family.</text>
</comment>
<feature type="domain" description="ENTH" evidence="25">
    <location>
        <begin position="24"/>
        <end position="160"/>
    </location>
</feature>
<dbReference type="Proteomes" id="UP000289738">
    <property type="component" value="Chromosome A08"/>
</dbReference>
<evidence type="ECO:0000256" key="20">
    <source>
        <dbReference type="ARBA" id="ARBA00023212"/>
    </source>
</evidence>
<dbReference type="InterPro" id="IPR019793">
    <property type="entry name" value="Peroxidases_heam-ligand_BS"/>
</dbReference>
<evidence type="ECO:0000256" key="18">
    <source>
        <dbReference type="ARBA" id="ARBA00023136"/>
    </source>
</evidence>
<feature type="compositionally biased region" description="Basic and acidic residues" evidence="23">
    <location>
        <begin position="375"/>
        <end position="390"/>
    </location>
</feature>
<evidence type="ECO:0000256" key="10">
    <source>
        <dbReference type="ARBA" id="ARBA00022559"/>
    </source>
</evidence>
<evidence type="ECO:0000256" key="15">
    <source>
        <dbReference type="ARBA" id="ARBA00023002"/>
    </source>
</evidence>
<dbReference type="GO" id="GO:0005905">
    <property type="term" value="C:clathrin-coated pit"/>
    <property type="evidence" value="ECO:0007669"/>
    <property type="project" value="UniProtKB-SubCell"/>
</dbReference>
<dbReference type="Pfam" id="PF00141">
    <property type="entry name" value="peroxidase"/>
    <property type="match status" value="1"/>
</dbReference>
<comment type="cofactor">
    <cofactor evidence="1">
        <name>heme b</name>
        <dbReference type="ChEBI" id="CHEBI:60344"/>
    </cofactor>
</comment>
<gene>
    <name evidence="26" type="ORF">Ahy_A08g040890</name>
</gene>
<dbReference type="CDD" id="cd16987">
    <property type="entry name" value="ANTH_N_AP180_plant"/>
    <property type="match status" value="1"/>
</dbReference>
<keyword evidence="18" id="KW-0472">Membrane</keyword>
<dbReference type="InterPro" id="IPR002207">
    <property type="entry name" value="Peroxidase_I"/>
</dbReference>
<dbReference type="GO" id="GO:0032050">
    <property type="term" value="F:clathrin heavy chain binding"/>
    <property type="evidence" value="ECO:0007669"/>
    <property type="project" value="TreeGrafter"/>
</dbReference>
<evidence type="ECO:0000313" key="26">
    <source>
        <dbReference type="EMBL" id="RYR44579.1"/>
    </source>
</evidence>
<dbReference type="EC" id="1.11.1.11" evidence="8"/>
<evidence type="ECO:0000256" key="1">
    <source>
        <dbReference type="ARBA" id="ARBA00001970"/>
    </source>
</evidence>
<feature type="compositionally biased region" description="Polar residues" evidence="23">
    <location>
        <begin position="1374"/>
        <end position="1383"/>
    </location>
</feature>
<dbReference type="InterPro" id="IPR048050">
    <property type="entry name" value="ANTH_N_plant"/>
</dbReference>
<dbReference type="GO" id="GO:0072583">
    <property type="term" value="P:clathrin-dependent endocytosis"/>
    <property type="evidence" value="ECO:0007669"/>
    <property type="project" value="InterPro"/>
</dbReference>
<dbReference type="Gene3D" id="1.10.520.10">
    <property type="match status" value="1"/>
</dbReference>
<dbReference type="SUPFAM" id="SSF89009">
    <property type="entry name" value="GAT-like domain"/>
    <property type="match status" value="1"/>
</dbReference>
<feature type="compositionally biased region" description="Basic residues" evidence="23">
    <location>
        <begin position="1543"/>
        <end position="1553"/>
    </location>
</feature>
<dbReference type="SUPFAM" id="SSF48113">
    <property type="entry name" value="Heme-dependent peroxidases"/>
    <property type="match status" value="1"/>
</dbReference>
<dbReference type="GO" id="GO:0016688">
    <property type="term" value="F:L-ascorbate peroxidase activity"/>
    <property type="evidence" value="ECO:0007669"/>
    <property type="project" value="UniProtKB-EC"/>
</dbReference>